<evidence type="ECO:0000313" key="3">
    <source>
        <dbReference type="Proteomes" id="UP000441523"/>
    </source>
</evidence>
<comment type="caution">
    <text evidence="2">The sequence shown here is derived from an EMBL/GenBank/DDBJ whole genome shotgun (WGS) entry which is preliminary data.</text>
</comment>
<evidence type="ECO:0000313" key="2">
    <source>
        <dbReference type="EMBL" id="KAB1068140.1"/>
    </source>
</evidence>
<organism evidence="2 3">
    <name type="scientific">Methylobacterium planeticum</name>
    <dbReference type="NCBI Taxonomy" id="2615211"/>
    <lineage>
        <taxon>Bacteria</taxon>
        <taxon>Pseudomonadati</taxon>
        <taxon>Pseudomonadota</taxon>
        <taxon>Alphaproteobacteria</taxon>
        <taxon>Hyphomicrobiales</taxon>
        <taxon>Methylobacteriaceae</taxon>
        <taxon>Methylobacterium</taxon>
    </lineage>
</organism>
<dbReference type="RefSeq" id="WP_150967154.1">
    <property type="nucleotide sequence ID" value="NZ_VZZJ01000058.1"/>
</dbReference>
<protein>
    <recommendedName>
        <fullName evidence="1">Phage terminase large subunit GpA ATPase domain-containing protein</fullName>
    </recommendedName>
</protein>
<evidence type="ECO:0000259" key="1">
    <source>
        <dbReference type="Pfam" id="PF05876"/>
    </source>
</evidence>
<feature type="domain" description="Phage terminase large subunit GpA ATPase" evidence="1">
    <location>
        <begin position="40"/>
        <end position="136"/>
    </location>
</feature>
<sequence length="253" mass="27821">MSNLLDRTARAARARLVPPPRLPLSQWIERHVQLPPEVAARPGPVRLCPFQREIADAISDPILERVTVRKAARVGYTTLLTGATASYVANEPAPILTLLPTDYSCRTYIVSDLEPIFDASPVVAGILSIAADERRRARPPGSRLRSLRADPARRWRASGSARTDGWRTRRGRRHCADRDVPRADRGSVGALRVRRAMNEPASIKAKWRPARQPTVCPSALTQTDGSGDRLTAARMSVAGLVQTKGLARRLYGT</sequence>
<name>A0A6N6MC00_9HYPH</name>
<dbReference type="AlphaFoldDB" id="A0A6N6MC00"/>
<accession>A0A6N6MC00</accession>
<proteinExistence type="predicted"/>
<dbReference type="Pfam" id="PF05876">
    <property type="entry name" value="GpA_ATPase"/>
    <property type="match status" value="1"/>
</dbReference>
<reference evidence="2 3" key="1">
    <citation type="submission" date="2019-09" db="EMBL/GenBank/DDBJ databases">
        <title>YIM 132548 draft genome.</title>
        <authorList>
            <person name="Jiang L."/>
        </authorList>
    </citation>
    <scope>NUCLEOTIDE SEQUENCE [LARGE SCALE GENOMIC DNA]</scope>
    <source>
        <strain evidence="2 3">YIM 132548</strain>
    </source>
</reference>
<keyword evidence="3" id="KW-1185">Reference proteome</keyword>
<dbReference type="InterPro" id="IPR046453">
    <property type="entry name" value="GpA_ATPase"/>
</dbReference>
<dbReference type="Proteomes" id="UP000441523">
    <property type="component" value="Unassembled WGS sequence"/>
</dbReference>
<dbReference type="EMBL" id="VZZJ01000058">
    <property type="protein sequence ID" value="KAB1068140.1"/>
    <property type="molecule type" value="Genomic_DNA"/>
</dbReference>
<dbReference type="GO" id="GO:0016887">
    <property type="term" value="F:ATP hydrolysis activity"/>
    <property type="evidence" value="ECO:0007669"/>
    <property type="project" value="InterPro"/>
</dbReference>
<gene>
    <name evidence="2" type="ORF">F6X51_27190</name>
</gene>